<dbReference type="Proteomes" id="UP000828941">
    <property type="component" value="Chromosome 5"/>
</dbReference>
<dbReference type="EMBL" id="CM039430">
    <property type="protein sequence ID" value="KAI4343834.1"/>
    <property type="molecule type" value="Genomic_DNA"/>
</dbReference>
<keyword evidence="2" id="KW-1185">Reference proteome</keyword>
<gene>
    <name evidence="1" type="ORF">L6164_011139</name>
</gene>
<reference evidence="1 2" key="1">
    <citation type="journal article" date="2022" name="DNA Res.">
        <title>Chromosomal-level genome assembly of the orchid tree Bauhinia variegata (Leguminosae; Cercidoideae) supports the allotetraploid origin hypothesis of Bauhinia.</title>
        <authorList>
            <person name="Zhong Y."/>
            <person name="Chen Y."/>
            <person name="Zheng D."/>
            <person name="Pang J."/>
            <person name="Liu Y."/>
            <person name="Luo S."/>
            <person name="Meng S."/>
            <person name="Qian L."/>
            <person name="Wei D."/>
            <person name="Dai S."/>
            <person name="Zhou R."/>
        </authorList>
    </citation>
    <scope>NUCLEOTIDE SEQUENCE [LARGE SCALE GENOMIC DNA]</scope>
    <source>
        <strain evidence="1">BV-YZ2020</strain>
    </source>
</reference>
<organism evidence="1 2">
    <name type="scientific">Bauhinia variegata</name>
    <name type="common">Purple orchid tree</name>
    <name type="synonym">Phanera variegata</name>
    <dbReference type="NCBI Taxonomy" id="167791"/>
    <lineage>
        <taxon>Eukaryota</taxon>
        <taxon>Viridiplantae</taxon>
        <taxon>Streptophyta</taxon>
        <taxon>Embryophyta</taxon>
        <taxon>Tracheophyta</taxon>
        <taxon>Spermatophyta</taxon>
        <taxon>Magnoliopsida</taxon>
        <taxon>eudicotyledons</taxon>
        <taxon>Gunneridae</taxon>
        <taxon>Pentapetalae</taxon>
        <taxon>rosids</taxon>
        <taxon>fabids</taxon>
        <taxon>Fabales</taxon>
        <taxon>Fabaceae</taxon>
        <taxon>Cercidoideae</taxon>
        <taxon>Cercideae</taxon>
        <taxon>Bauhiniinae</taxon>
        <taxon>Bauhinia</taxon>
    </lineage>
</organism>
<accession>A0ACB9P799</accession>
<sequence>MNTKLGSFKVPPASLPVFPVIFIMILAPLYDRIIVPFARKVTKTEMGITNLQRIGIGLFLSIVAMAVAALVEIKRKNVAIKLGLLDSTKPLPITFLWIALQYLFLGSADLFTLAGMMEFFFTEAPLSMRSLATALSWASLAMGYFLSTVLVSIINKVTGLSGHTPWLVGSNLNHYHLDRFYWFMCVLSGLNFLHYLFWANSYKYRSTRPGY</sequence>
<comment type="caution">
    <text evidence="1">The sequence shown here is derived from an EMBL/GenBank/DDBJ whole genome shotgun (WGS) entry which is preliminary data.</text>
</comment>
<evidence type="ECO:0000313" key="2">
    <source>
        <dbReference type="Proteomes" id="UP000828941"/>
    </source>
</evidence>
<proteinExistence type="predicted"/>
<protein>
    <submittedName>
        <fullName evidence="1">Uncharacterized protein</fullName>
    </submittedName>
</protein>
<evidence type="ECO:0000313" key="1">
    <source>
        <dbReference type="EMBL" id="KAI4343834.1"/>
    </source>
</evidence>
<name>A0ACB9P799_BAUVA</name>